<evidence type="ECO:0008006" key="3">
    <source>
        <dbReference type="Google" id="ProtNLM"/>
    </source>
</evidence>
<dbReference type="EMBL" id="QJPH01000286">
    <property type="protein sequence ID" value="PZN80293.1"/>
    <property type="molecule type" value="Genomic_DNA"/>
</dbReference>
<sequence>MYTLNIANNVEQKLTKAAQHQGKTIDQVLNDLIFEYLDDLEDGYLAEAALQRIESGESTLVDWQDVKKQLHELGN</sequence>
<dbReference type="AlphaFoldDB" id="A0A2W4RAL6"/>
<evidence type="ECO:0000313" key="2">
    <source>
        <dbReference type="Proteomes" id="UP000249396"/>
    </source>
</evidence>
<name>A0A2W4RAL6_9GAMM</name>
<accession>A0A2W4RAL6</accession>
<dbReference type="Proteomes" id="UP000249396">
    <property type="component" value="Unassembled WGS sequence"/>
</dbReference>
<organism evidence="1 2">
    <name type="scientific">Candidatus Methylumidiphilus alinenensis</name>
    <dbReference type="NCBI Taxonomy" id="2202197"/>
    <lineage>
        <taxon>Bacteria</taxon>
        <taxon>Pseudomonadati</taxon>
        <taxon>Pseudomonadota</taxon>
        <taxon>Gammaproteobacteria</taxon>
        <taxon>Methylococcales</taxon>
        <taxon>Candidatus Methylumidiphilus</taxon>
    </lineage>
</organism>
<reference evidence="1 2" key="1">
    <citation type="journal article" date="2018" name="Aquat. Microb. Ecol.">
        <title>Gammaproteobacterial methanotrophs dominate.</title>
        <authorList>
            <person name="Rissanen A.J."/>
            <person name="Saarenheimo J."/>
            <person name="Tiirola M."/>
            <person name="Peura S."/>
            <person name="Aalto S.L."/>
            <person name="Karvinen A."/>
            <person name="Nykanen H."/>
        </authorList>
    </citation>
    <scope>NUCLEOTIDE SEQUENCE [LARGE SCALE GENOMIC DNA]</scope>
    <source>
        <strain evidence="1">AMbin10</strain>
    </source>
</reference>
<proteinExistence type="predicted"/>
<evidence type="ECO:0000313" key="1">
    <source>
        <dbReference type="EMBL" id="PZN80293.1"/>
    </source>
</evidence>
<comment type="caution">
    <text evidence="1">The sequence shown here is derived from an EMBL/GenBank/DDBJ whole genome shotgun (WGS) entry which is preliminary data.</text>
</comment>
<protein>
    <recommendedName>
        <fullName evidence="3">CopG family transcriptional regulator</fullName>
    </recommendedName>
</protein>
<gene>
    <name evidence="1" type="ORF">DM484_10110</name>
</gene>